<dbReference type="InterPro" id="IPR051701">
    <property type="entry name" value="Mito_OM_Translocase_MSP1"/>
</dbReference>
<feature type="region of interest" description="Disordered" evidence="7">
    <location>
        <begin position="475"/>
        <end position="519"/>
    </location>
</feature>
<dbReference type="Gene3D" id="3.40.50.300">
    <property type="entry name" value="P-loop containing nucleotide triphosphate hydrolases"/>
    <property type="match status" value="1"/>
</dbReference>
<evidence type="ECO:0000256" key="6">
    <source>
        <dbReference type="RuleBase" id="RU003651"/>
    </source>
</evidence>
<dbReference type="PANTHER" id="PTHR45644">
    <property type="entry name" value="AAA ATPASE, PUTATIVE (AFU_ORTHOLOGUE AFUA_2G12920)-RELATED-RELATED"/>
    <property type="match status" value="1"/>
</dbReference>
<evidence type="ECO:0000256" key="4">
    <source>
        <dbReference type="ARBA" id="ARBA00022840"/>
    </source>
</evidence>
<dbReference type="InterPro" id="IPR003960">
    <property type="entry name" value="ATPase_AAA_CS"/>
</dbReference>
<dbReference type="GO" id="GO:0005524">
    <property type="term" value="F:ATP binding"/>
    <property type="evidence" value="ECO:0007669"/>
    <property type="project" value="UniProtKB-KW"/>
</dbReference>
<comment type="caution">
    <text evidence="9">The sequence shown here is derived from an EMBL/GenBank/DDBJ whole genome shotgun (WGS) entry which is preliminary data.</text>
</comment>
<dbReference type="PROSITE" id="PS00674">
    <property type="entry name" value="AAA"/>
    <property type="match status" value="1"/>
</dbReference>
<dbReference type="GO" id="GO:0016887">
    <property type="term" value="F:ATP hydrolysis activity"/>
    <property type="evidence" value="ECO:0007669"/>
    <property type="project" value="InterPro"/>
</dbReference>
<dbReference type="InterPro" id="IPR027417">
    <property type="entry name" value="P-loop_NTPase"/>
</dbReference>
<evidence type="ECO:0000256" key="5">
    <source>
        <dbReference type="ARBA" id="ARBA00023128"/>
    </source>
</evidence>
<dbReference type="SUPFAM" id="SSF52540">
    <property type="entry name" value="P-loop containing nucleoside triphosphate hydrolases"/>
    <property type="match status" value="1"/>
</dbReference>
<feature type="compositionally biased region" description="Low complexity" evidence="7">
    <location>
        <begin position="490"/>
        <end position="506"/>
    </location>
</feature>
<organism evidence="9 10">
    <name type="scientific">Zancudomyces culisetae</name>
    <name type="common">Gut fungus</name>
    <name type="synonym">Smittium culisetae</name>
    <dbReference type="NCBI Taxonomy" id="1213189"/>
    <lineage>
        <taxon>Eukaryota</taxon>
        <taxon>Fungi</taxon>
        <taxon>Fungi incertae sedis</taxon>
        <taxon>Zoopagomycota</taxon>
        <taxon>Kickxellomycotina</taxon>
        <taxon>Harpellomycetes</taxon>
        <taxon>Harpellales</taxon>
        <taxon>Legeriomycetaceae</taxon>
        <taxon>Zancudomyces</taxon>
    </lineage>
</organism>
<dbReference type="Pfam" id="PF17862">
    <property type="entry name" value="AAA_lid_3"/>
    <property type="match status" value="1"/>
</dbReference>
<dbReference type="Gene3D" id="1.10.8.60">
    <property type="match status" value="1"/>
</dbReference>
<sequence>MMQEMLENRTAVDFWKQKDDPSGNHAMVVTSSQFLQAWKQVIGSYKALGMSLAINPITRAVSTAASSVDKRIFEYYPDKSEASTKPKDYVYTHNLITEQAIPFSDVPMGALGLLVRDSRSVEIKKRVARDSKDMVESEQAKVEKKDREGEEDRDDEGEGGGGITKKPVKEGEKEKEMVGNANNNANPEKRRPIVPEAHHSTSEETARRVRSLNRDKLNQYEKRLLSCVVDPNSIPSGFSNVVASPETVMTLQELISLPLLCPKLYSSGILARHSISGVLMFGPPGTGKTMLAKAVARESGSTVLDIKSSDVNDKFVGEGEKLVRAVFSLARKLSPCVIFIDEVDSLFAARSSDLNSTHKRDLINQFMSEWDGLTSKSSFNANSRVILMAATNRPFDLDDAILRRLPRRILVDLPSAADRAKIISLHLEGEKISPALDINKIAERAQFYSGSDLKNLCIAAALSAVREHISKHASTISDHNNDSGNDHNIDNSGRISGDSSNNSNSNHETQKNEKYPPPLTPEILNRWISHLKSKKSLPKHAGAIIDANMELEPDGLVLTDHHFDLAFNMVSSSCSNDMNSVTELRKWDKKYGDHASSGSGGGTKRVFGFY</sequence>
<name>A0A1R1PHB4_ZANCU</name>
<accession>A0A1R1PHB4</accession>
<feature type="compositionally biased region" description="Basic and acidic residues" evidence="7">
    <location>
        <begin position="167"/>
        <end position="177"/>
    </location>
</feature>
<dbReference type="PANTHER" id="PTHR45644:SF56">
    <property type="entry name" value="AAA ATPASE, PUTATIVE (AFU_ORTHOLOGUE AFUA_2G12920)-RELATED"/>
    <property type="match status" value="1"/>
</dbReference>
<keyword evidence="4 6" id="KW-0067">ATP-binding</keyword>
<gene>
    <name evidence="9" type="ORF">AX774_g6246</name>
</gene>
<evidence type="ECO:0000256" key="1">
    <source>
        <dbReference type="ARBA" id="ARBA00004572"/>
    </source>
</evidence>
<comment type="subcellular location">
    <subcellularLocation>
        <location evidence="1">Mitochondrion outer membrane</location>
        <topology evidence="1">Single-pass membrane protein</topology>
    </subcellularLocation>
</comment>
<dbReference type="InterPro" id="IPR041569">
    <property type="entry name" value="AAA_lid_3"/>
</dbReference>
<dbReference type="GO" id="GO:0005741">
    <property type="term" value="C:mitochondrial outer membrane"/>
    <property type="evidence" value="ECO:0007669"/>
    <property type="project" value="UniProtKB-SubCell"/>
</dbReference>
<reference evidence="10" key="1">
    <citation type="submission" date="2017-01" db="EMBL/GenBank/DDBJ databases">
        <authorList>
            <person name="Wang Y."/>
            <person name="White M."/>
            <person name="Kvist S."/>
            <person name="Moncalvo J.-M."/>
        </authorList>
    </citation>
    <scope>NUCLEOTIDE SEQUENCE [LARGE SCALE GENOMIC DNA]</scope>
    <source>
        <strain evidence="10">COL-18-3</strain>
    </source>
</reference>
<dbReference type="InterPro" id="IPR003959">
    <property type="entry name" value="ATPase_AAA_core"/>
</dbReference>
<keyword evidence="3" id="KW-0472">Membrane</keyword>
<evidence type="ECO:0000313" key="10">
    <source>
        <dbReference type="Proteomes" id="UP000188320"/>
    </source>
</evidence>
<dbReference type="SMART" id="SM00382">
    <property type="entry name" value="AAA"/>
    <property type="match status" value="1"/>
</dbReference>
<keyword evidence="5" id="KW-0496">Mitochondrion</keyword>
<dbReference type="Proteomes" id="UP000188320">
    <property type="component" value="Unassembled WGS sequence"/>
</dbReference>
<feature type="domain" description="AAA+ ATPase" evidence="8">
    <location>
        <begin position="274"/>
        <end position="415"/>
    </location>
</feature>
<dbReference type="OrthoDB" id="39734at2759"/>
<evidence type="ECO:0000256" key="3">
    <source>
        <dbReference type="ARBA" id="ARBA00022787"/>
    </source>
</evidence>
<feature type="compositionally biased region" description="Basic and acidic residues" evidence="7">
    <location>
        <begin position="187"/>
        <end position="209"/>
    </location>
</feature>
<feature type="compositionally biased region" description="Basic and acidic residues" evidence="7">
    <location>
        <begin position="127"/>
        <end position="150"/>
    </location>
</feature>
<evidence type="ECO:0000256" key="7">
    <source>
        <dbReference type="SAM" id="MobiDB-lite"/>
    </source>
</evidence>
<keyword evidence="3" id="KW-1000">Mitochondrion outer membrane</keyword>
<evidence type="ECO:0000259" key="8">
    <source>
        <dbReference type="SMART" id="SM00382"/>
    </source>
</evidence>
<evidence type="ECO:0000313" key="9">
    <source>
        <dbReference type="EMBL" id="OMH80319.1"/>
    </source>
</evidence>
<keyword evidence="2 6" id="KW-0547">Nucleotide-binding</keyword>
<dbReference type="InterPro" id="IPR003593">
    <property type="entry name" value="AAA+_ATPase"/>
</dbReference>
<dbReference type="EMBL" id="LSSK01001225">
    <property type="protein sequence ID" value="OMH80319.1"/>
    <property type="molecule type" value="Genomic_DNA"/>
</dbReference>
<evidence type="ECO:0000256" key="2">
    <source>
        <dbReference type="ARBA" id="ARBA00022741"/>
    </source>
</evidence>
<keyword evidence="10" id="KW-1185">Reference proteome</keyword>
<protein>
    <submittedName>
        <fullName evidence="9">Protein MSP1</fullName>
    </submittedName>
</protein>
<comment type="similarity">
    <text evidence="6">Belongs to the AAA ATPase family.</text>
</comment>
<feature type="region of interest" description="Disordered" evidence="7">
    <location>
        <begin position="127"/>
        <end position="209"/>
    </location>
</feature>
<dbReference type="Pfam" id="PF00004">
    <property type="entry name" value="AAA"/>
    <property type="match status" value="1"/>
</dbReference>
<feature type="compositionally biased region" description="Basic and acidic residues" evidence="7">
    <location>
        <begin position="479"/>
        <end position="489"/>
    </location>
</feature>
<dbReference type="AlphaFoldDB" id="A0A1R1PHB4"/>
<proteinExistence type="inferred from homology"/>